<sequence length="579" mass="62148">MIRILFYLLIVLALGLGFAWLADRPGDMVVTFGGYRYQVSLMVAAVGVVAVVAATMISWWLIRSIWNSPYAIARHFRVRRRDRGYQALSTGMIAAGAGDGVLARKKGKEAAKLISSDQEPLIHLLEAQTALLEGDHDAARRKFEAMLDDPETRLLGLRGLYLEAGRLGDRNAARHYAGRAAAVAPQLNWATEATIEELAARSQWDGALELVAAQKSTKRIEPAVANRQRAVLLTAKATELMDTDPAAAKTAALEANKLEPDFVPAALVAARALLRNDDVRKASKLLEHVWRAAPHPEVADLYIHARPGDAVLDRLKRARKLQDMKKNNAESALAVARAALDAKDYRSARAEAEAAIRIDPREGAYLLLADIEEAETGDEGKVRQLLAKAVRAPRDPAWVADGVVAETWAPVSPVTGRLDAFEWRAPVEHIGHMIESDEPGKTEKPAPAIAAPVAAERLGEVAEAEIIEAGPAVVVAAEPAARNGQAPAVVPPASQAPAASPPAQPAEAPAPKPSVAVREEPAPAPAQPDSARRAGASKIPPPPDVESASRQDFMPRLPDDPGVDPDDEPEPQATRFKLF</sequence>
<evidence type="ECO:0000256" key="6">
    <source>
        <dbReference type="SAM" id="Phobius"/>
    </source>
</evidence>
<evidence type="ECO:0000256" key="5">
    <source>
        <dbReference type="SAM" id="MobiDB-lite"/>
    </source>
</evidence>
<dbReference type="EMBL" id="JACHEU010000001">
    <property type="protein sequence ID" value="MBB6010958.1"/>
    <property type="molecule type" value="Genomic_DNA"/>
</dbReference>
<accession>A0A7W9S0Y3</accession>
<dbReference type="AlphaFoldDB" id="A0A7W9S0Y3"/>
<evidence type="ECO:0000313" key="8">
    <source>
        <dbReference type="EMBL" id="MBB6010958.1"/>
    </source>
</evidence>
<feature type="compositionally biased region" description="Low complexity" evidence="5">
    <location>
        <begin position="486"/>
        <end position="498"/>
    </location>
</feature>
<dbReference type="RefSeq" id="WP_183824993.1">
    <property type="nucleotide sequence ID" value="NZ_JACHEU010000001.1"/>
</dbReference>
<dbReference type="GO" id="GO:0016020">
    <property type="term" value="C:membrane"/>
    <property type="evidence" value="ECO:0007669"/>
    <property type="project" value="UniProtKB-SubCell"/>
</dbReference>
<evidence type="ECO:0000256" key="1">
    <source>
        <dbReference type="ARBA" id="ARBA00004370"/>
    </source>
</evidence>
<dbReference type="PIRSF" id="PIRSF031802">
    <property type="entry name" value="UCP031802"/>
    <property type="match status" value="1"/>
</dbReference>
<name>A0A7W9S0Y3_9HYPH</name>
<feature type="compositionally biased region" description="Pro residues" evidence="5">
    <location>
        <begin position="499"/>
        <end position="512"/>
    </location>
</feature>
<evidence type="ECO:0000256" key="2">
    <source>
        <dbReference type="ARBA" id="ARBA00022692"/>
    </source>
</evidence>
<keyword evidence="2 6" id="KW-0812">Transmembrane</keyword>
<feature type="domain" description="HemY N-terminal" evidence="7">
    <location>
        <begin position="26"/>
        <end position="134"/>
    </location>
</feature>
<evidence type="ECO:0000259" key="7">
    <source>
        <dbReference type="Pfam" id="PF07219"/>
    </source>
</evidence>
<evidence type="ECO:0000256" key="4">
    <source>
        <dbReference type="ARBA" id="ARBA00023136"/>
    </source>
</evidence>
<evidence type="ECO:0000256" key="3">
    <source>
        <dbReference type="ARBA" id="ARBA00022989"/>
    </source>
</evidence>
<keyword evidence="4 6" id="KW-0472">Membrane</keyword>
<organism evidence="8 9">
    <name type="scientific">Aquamicrobium lusatiense</name>
    <dbReference type="NCBI Taxonomy" id="89772"/>
    <lineage>
        <taxon>Bacteria</taxon>
        <taxon>Pseudomonadati</taxon>
        <taxon>Pseudomonadota</taxon>
        <taxon>Alphaproteobacteria</taxon>
        <taxon>Hyphomicrobiales</taxon>
        <taxon>Phyllobacteriaceae</taxon>
        <taxon>Aquamicrobium</taxon>
    </lineage>
</organism>
<comment type="caution">
    <text evidence="8">The sequence shown here is derived from an EMBL/GenBank/DDBJ whole genome shotgun (WGS) entry which is preliminary data.</text>
</comment>
<reference evidence="8 9" key="1">
    <citation type="submission" date="2020-08" db="EMBL/GenBank/DDBJ databases">
        <title>Genomic Encyclopedia of Type Strains, Phase IV (KMG-IV): sequencing the most valuable type-strain genomes for metagenomic binning, comparative biology and taxonomic classification.</title>
        <authorList>
            <person name="Goeker M."/>
        </authorList>
    </citation>
    <scope>NUCLEOTIDE SEQUENCE [LARGE SCALE GENOMIC DNA]</scope>
    <source>
        <strain evidence="8 9">DSM 11099</strain>
    </source>
</reference>
<dbReference type="Gene3D" id="1.25.40.10">
    <property type="entry name" value="Tetratricopeptide repeat domain"/>
    <property type="match status" value="1"/>
</dbReference>
<feature type="region of interest" description="Disordered" evidence="5">
    <location>
        <begin position="486"/>
        <end position="579"/>
    </location>
</feature>
<gene>
    <name evidence="8" type="ORF">HNR59_000303</name>
</gene>
<proteinExistence type="predicted"/>
<dbReference type="InterPro" id="IPR011990">
    <property type="entry name" value="TPR-like_helical_dom_sf"/>
</dbReference>
<dbReference type="SUPFAM" id="SSF48452">
    <property type="entry name" value="TPR-like"/>
    <property type="match status" value="1"/>
</dbReference>
<dbReference type="InterPro" id="IPR010817">
    <property type="entry name" value="HemY_N"/>
</dbReference>
<dbReference type="Pfam" id="PF07219">
    <property type="entry name" value="HemY_N"/>
    <property type="match status" value="1"/>
</dbReference>
<dbReference type="InterPro" id="IPR016982">
    <property type="entry name" value="Mms48"/>
</dbReference>
<feature type="transmembrane region" description="Helical" evidence="6">
    <location>
        <begin position="83"/>
        <end position="103"/>
    </location>
</feature>
<dbReference type="Proteomes" id="UP000533306">
    <property type="component" value="Unassembled WGS sequence"/>
</dbReference>
<keyword evidence="9" id="KW-1185">Reference proteome</keyword>
<feature type="compositionally biased region" description="Acidic residues" evidence="5">
    <location>
        <begin position="561"/>
        <end position="570"/>
    </location>
</feature>
<keyword evidence="3 6" id="KW-1133">Transmembrane helix</keyword>
<protein>
    <submittedName>
        <fullName evidence="8">HemY protein</fullName>
    </submittedName>
</protein>
<feature type="transmembrane region" description="Helical" evidence="6">
    <location>
        <begin position="37"/>
        <end position="62"/>
    </location>
</feature>
<evidence type="ECO:0000313" key="9">
    <source>
        <dbReference type="Proteomes" id="UP000533306"/>
    </source>
</evidence>
<comment type="subcellular location">
    <subcellularLocation>
        <location evidence="1">Membrane</location>
    </subcellularLocation>
</comment>